<dbReference type="EC" id="3.2.2.6" evidence="4"/>
<keyword evidence="24" id="KW-1185">Reference proteome</keyword>
<evidence type="ECO:0000256" key="6">
    <source>
        <dbReference type="ARBA" id="ARBA00015644"/>
    </source>
</evidence>
<evidence type="ECO:0000313" key="24">
    <source>
        <dbReference type="Proteomes" id="UP000233556"/>
    </source>
</evidence>
<keyword evidence="10" id="KW-0521">NADP</keyword>
<evidence type="ECO:0000256" key="19">
    <source>
        <dbReference type="ARBA" id="ARBA00030418"/>
    </source>
</evidence>
<evidence type="ECO:0000256" key="13">
    <source>
        <dbReference type="ARBA" id="ARBA00023027"/>
    </source>
</evidence>
<dbReference type="GO" id="GO:0016849">
    <property type="term" value="F:phosphorus-oxygen lyase activity"/>
    <property type="evidence" value="ECO:0007669"/>
    <property type="project" value="TreeGrafter"/>
</dbReference>
<evidence type="ECO:0000256" key="4">
    <source>
        <dbReference type="ARBA" id="ARBA00011982"/>
    </source>
</evidence>
<evidence type="ECO:0000256" key="11">
    <source>
        <dbReference type="ARBA" id="ARBA00022968"/>
    </source>
</evidence>
<dbReference type="PANTHER" id="PTHR10912:SF5">
    <property type="entry name" value="ADP-RIBOSYL CYCLASE_CYCLIC ADP-RIBOSE HYDROLASE 1"/>
    <property type="match status" value="1"/>
</dbReference>
<keyword evidence="13" id="KW-0520">NAD</keyword>
<dbReference type="Gene3D" id="3.40.50.720">
    <property type="entry name" value="NAD(P)-binding Rossmann-like Domain"/>
    <property type="match status" value="1"/>
</dbReference>
<dbReference type="PANTHER" id="PTHR10912">
    <property type="entry name" value="ADP-RIBOSYL CYCLASE"/>
    <property type="match status" value="1"/>
</dbReference>
<evidence type="ECO:0000256" key="3">
    <source>
        <dbReference type="ARBA" id="ARBA00011738"/>
    </source>
</evidence>
<comment type="subunit">
    <text evidence="3">Homodimer.</text>
</comment>
<dbReference type="EMBL" id="KZ511311">
    <property type="protein sequence ID" value="PKU32428.1"/>
    <property type="molecule type" value="Genomic_DNA"/>
</dbReference>
<keyword evidence="16" id="KW-0325">Glycoprotein</keyword>
<keyword evidence="9" id="KW-0378">Hydrolase</keyword>
<evidence type="ECO:0000256" key="1">
    <source>
        <dbReference type="ARBA" id="ARBA00004606"/>
    </source>
</evidence>
<dbReference type="OrthoDB" id="10028716at2759"/>
<comment type="catalytic activity">
    <reaction evidence="22">
        <text>NAD(+) + H2O = ADP-D-ribose + nicotinamide + H(+)</text>
        <dbReference type="Rhea" id="RHEA:16301"/>
        <dbReference type="ChEBI" id="CHEBI:15377"/>
        <dbReference type="ChEBI" id="CHEBI:15378"/>
        <dbReference type="ChEBI" id="CHEBI:17154"/>
        <dbReference type="ChEBI" id="CHEBI:57540"/>
        <dbReference type="ChEBI" id="CHEBI:57967"/>
        <dbReference type="EC" id="3.2.2.6"/>
    </reaction>
</comment>
<evidence type="ECO:0000256" key="8">
    <source>
        <dbReference type="ARBA" id="ARBA00022692"/>
    </source>
</evidence>
<keyword evidence="12" id="KW-1133">Transmembrane helix</keyword>
<evidence type="ECO:0000256" key="12">
    <source>
        <dbReference type="ARBA" id="ARBA00022989"/>
    </source>
</evidence>
<evidence type="ECO:0000313" key="23">
    <source>
        <dbReference type="EMBL" id="PKU32428.1"/>
    </source>
</evidence>
<reference evidence="24" key="1">
    <citation type="submission" date="2017-11" db="EMBL/GenBank/DDBJ databases">
        <authorList>
            <person name="Lima N.C."/>
            <person name="Parody-Merino A.M."/>
            <person name="Battley P.F."/>
            <person name="Fidler A.E."/>
            <person name="Prosdocimi F."/>
        </authorList>
    </citation>
    <scope>NUCLEOTIDE SEQUENCE [LARGE SCALE GENOMIC DNA]</scope>
</reference>
<dbReference type="Pfam" id="PF02267">
    <property type="entry name" value="Rib_hydrolayse"/>
    <property type="match status" value="1"/>
</dbReference>
<dbReference type="Gene3D" id="1.20.82.10">
    <property type="entry name" value="ADP Ribosyl Cyclase, Chain A, domain 1"/>
    <property type="match status" value="1"/>
</dbReference>
<dbReference type="AlphaFoldDB" id="A0A2I0TF41"/>
<keyword evidence="15" id="KW-1015">Disulfide bond</keyword>
<comment type="similarity">
    <text evidence="2">Belongs to the ADP-ribosyl cyclase family.</text>
</comment>
<dbReference type="GO" id="GO:0005886">
    <property type="term" value="C:plasma membrane"/>
    <property type="evidence" value="ECO:0007669"/>
    <property type="project" value="TreeGrafter"/>
</dbReference>
<dbReference type="SUPFAM" id="SSF52309">
    <property type="entry name" value="N-(deoxy)ribosyltransferase-like"/>
    <property type="match status" value="1"/>
</dbReference>
<evidence type="ECO:0000256" key="10">
    <source>
        <dbReference type="ARBA" id="ARBA00022857"/>
    </source>
</evidence>
<evidence type="ECO:0000256" key="14">
    <source>
        <dbReference type="ARBA" id="ARBA00023136"/>
    </source>
</evidence>
<evidence type="ECO:0000256" key="2">
    <source>
        <dbReference type="ARBA" id="ARBA00005406"/>
    </source>
</evidence>
<evidence type="ECO:0000256" key="21">
    <source>
        <dbReference type="ARBA" id="ARBA00031840"/>
    </source>
</evidence>
<keyword evidence="11" id="KW-0735">Signal-anchor</keyword>
<proteinExistence type="inferred from homology"/>
<dbReference type="GO" id="GO:0030890">
    <property type="term" value="P:positive regulation of B cell proliferation"/>
    <property type="evidence" value="ECO:0007669"/>
    <property type="project" value="TreeGrafter"/>
</dbReference>
<evidence type="ECO:0000256" key="18">
    <source>
        <dbReference type="ARBA" id="ARBA00030272"/>
    </source>
</evidence>
<keyword evidence="7" id="KW-0808">Transferase</keyword>
<gene>
    <name evidence="23" type="ORF">llap_17270</name>
</gene>
<dbReference type="Proteomes" id="UP000233556">
    <property type="component" value="Unassembled WGS sequence"/>
</dbReference>
<keyword evidence="14" id="KW-0472">Membrane</keyword>
<dbReference type="GO" id="GO:0061809">
    <property type="term" value="F:NAD+ nucleosidase activity, cyclic ADP-ribose generating"/>
    <property type="evidence" value="ECO:0007669"/>
    <property type="project" value="UniProtKB-EC"/>
</dbReference>
<evidence type="ECO:0000256" key="7">
    <source>
        <dbReference type="ARBA" id="ARBA00022679"/>
    </source>
</evidence>
<dbReference type="GO" id="GO:0016740">
    <property type="term" value="F:transferase activity"/>
    <property type="evidence" value="ECO:0007669"/>
    <property type="project" value="UniProtKB-KW"/>
</dbReference>
<keyword evidence="8" id="KW-0812">Transmembrane</keyword>
<evidence type="ECO:0000256" key="15">
    <source>
        <dbReference type="ARBA" id="ARBA00023157"/>
    </source>
</evidence>
<evidence type="ECO:0000256" key="9">
    <source>
        <dbReference type="ARBA" id="ARBA00022801"/>
    </source>
</evidence>
<sequence>MALTWKLTLYSSYDPLSKHSPAYQVPVNFSYCSQEAQSYSNSLPQLQLDDCLKIWESLKHAFIYKNPCNATSEDYQPLMELTSHPIPCNKFAEAACGVVQVMLNGSIEAGAFRSNSIFGSIEVFNLNPDKVSAVHIWLMHDIGGPQRKAIVFFLNIFNNLVPCQPS</sequence>
<name>A0A2I0TF41_LIMLA</name>
<dbReference type="InterPro" id="IPR003193">
    <property type="entry name" value="ADP-ribosyl_cyclase"/>
</dbReference>
<organism evidence="23 24">
    <name type="scientific">Limosa lapponica baueri</name>
    <dbReference type="NCBI Taxonomy" id="1758121"/>
    <lineage>
        <taxon>Eukaryota</taxon>
        <taxon>Metazoa</taxon>
        <taxon>Chordata</taxon>
        <taxon>Craniata</taxon>
        <taxon>Vertebrata</taxon>
        <taxon>Euteleostomi</taxon>
        <taxon>Archelosauria</taxon>
        <taxon>Archosauria</taxon>
        <taxon>Dinosauria</taxon>
        <taxon>Saurischia</taxon>
        <taxon>Theropoda</taxon>
        <taxon>Coelurosauria</taxon>
        <taxon>Aves</taxon>
        <taxon>Neognathae</taxon>
        <taxon>Neoaves</taxon>
        <taxon>Charadriiformes</taxon>
        <taxon>Scolopacidae</taxon>
        <taxon>Limosa</taxon>
    </lineage>
</organism>
<evidence type="ECO:0000256" key="17">
    <source>
        <dbReference type="ARBA" id="ARBA00029787"/>
    </source>
</evidence>
<evidence type="ECO:0000256" key="20">
    <source>
        <dbReference type="ARBA" id="ARBA00031355"/>
    </source>
</evidence>
<evidence type="ECO:0000256" key="22">
    <source>
        <dbReference type="ARBA" id="ARBA00049238"/>
    </source>
</evidence>
<protein>
    <recommendedName>
        <fullName evidence="6">ADP-ribosyl cyclase/cyclic ADP-ribose hydrolase 1</fullName>
        <ecNumber evidence="5">2.4.99.20</ecNumber>
        <ecNumber evidence="4">3.2.2.6</ecNumber>
    </recommendedName>
    <alternativeName>
        <fullName evidence="21">2'-phospho-ADP-ribosyl cyclase</fullName>
    </alternativeName>
    <alternativeName>
        <fullName evidence="19">2'-phospho-ADP-ribosyl cyclase/2'-phospho-cyclic-ADP-ribose transferase</fullName>
    </alternativeName>
    <alternativeName>
        <fullName evidence="17">2'-phospho-cyclic-ADP-ribose transferase</fullName>
    </alternativeName>
    <alternativeName>
        <fullName evidence="20">ADP-ribosyl cyclase 1</fullName>
    </alternativeName>
    <alternativeName>
        <fullName evidence="18">Cyclic ADP-ribose hydrolase 1</fullName>
    </alternativeName>
</protein>
<dbReference type="EC" id="2.4.99.20" evidence="5"/>
<accession>A0A2I0TF41</accession>
<comment type="subcellular location">
    <subcellularLocation>
        <location evidence="1">Membrane</location>
        <topology evidence="1">Single-pass type II membrane protein</topology>
    </subcellularLocation>
</comment>
<reference evidence="24" key="2">
    <citation type="submission" date="2017-12" db="EMBL/GenBank/DDBJ databases">
        <title>Genome sequence of the Bar-tailed Godwit (Limosa lapponica baueri).</title>
        <authorList>
            <person name="Lima N.C.B."/>
            <person name="Parody-Merino A.M."/>
            <person name="Battley P.F."/>
            <person name="Fidler A.E."/>
            <person name="Prosdocimi F."/>
        </authorList>
    </citation>
    <scope>NUCLEOTIDE SEQUENCE [LARGE SCALE GENOMIC DNA]</scope>
</reference>
<evidence type="ECO:0000256" key="5">
    <source>
        <dbReference type="ARBA" id="ARBA00012600"/>
    </source>
</evidence>
<evidence type="ECO:0000256" key="16">
    <source>
        <dbReference type="ARBA" id="ARBA00023180"/>
    </source>
</evidence>